<evidence type="ECO:0000256" key="8">
    <source>
        <dbReference type="SAM" id="MobiDB-lite"/>
    </source>
</evidence>
<feature type="compositionally biased region" description="Polar residues" evidence="8">
    <location>
        <begin position="247"/>
        <end position="258"/>
    </location>
</feature>
<feature type="region of interest" description="Disordered" evidence="8">
    <location>
        <begin position="526"/>
        <end position="545"/>
    </location>
</feature>
<evidence type="ECO:0000256" key="3">
    <source>
        <dbReference type="ARBA" id="ARBA00022553"/>
    </source>
</evidence>
<keyword evidence="3" id="KW-0597">Phosphoprotein</keyword>
<feature type="region of interest" description="Disordered" evidence="8">
    <location>
        <begin position="750"/>
        <end position="772"/>
    </location>
</feature>
<evidence type="ECO:0000256" key="6">
    <source>
        <dbReference type="ARBA" id="ARBA00023212"/>
    </source>
</evidence>
<dbReference type="Proteomes" id="UP001046870">
    <property type="component" value="Chromosome 19"/>
</dbReference>
<keyword evidence="5" id="KW-0009">Actin-binding</keyword>
<evidence type="ECO:0000256" key="4">
    <source>
        <dbReference type="ARBA" id="ARBA00023054"/>
    </source>
</evidence>
<feature type="region of interest" description="Disordered" evidence="8">
    <location>
        <begin position="247"/>
        <end position="402"/>
    </location>
</feature>
<feature type="region of interest" description="Disordered" evidence="8">
    <location>
        <begin position="201"/>
        <end position="235"/>
    </location>
</feature>
<keyword evidence="2" id="KW-0963">Cytoplasm</keyword>
<dbReference type="GO" id="GO:0051015">
    <property type="term" value="F:actin filament binding"/>
    <property type="evidence" value="ECO:0007669"/>
    <property type="project" value="TreeGrafter"/>
</dbReference>
<dbReference type="Gene3D" id="2.30.29.30">
    <property type="entry name" value="Pleckstrin-homology domain (PH domain)/Phosphotyrosine-binding domain (PTB)"/>
    <property type="match status" value="2"/>
</dbReference>
<dbReference type="EMBL" id="JAFDVH010000019">
    <property type="protein sequence ID" value="KAG7459360.1"/>
    <property type="molecule type" value="Genomic_DNA"/>
</dbReference>
<keyword evidence="4 7" id="KW-0175">Coiled coil</keyword>
<dbReference type="InterPro" id="IPR039597">
    <property type="entry name" value="M-RIP_PH"/>
</dbReference>
<dbReference type="GO" id="GO:0015629">
    <property type="term" value="C:actin cytoskeleton"/>
    <property type="evidence" value="ECO:0007669"/>
    <property type="project" value="TreeGrafter"/>
</dbReference>
<dbReference type="CDD" id="cd01236">
    <property type="entry name" value="PH_RIP"/>
    <property type="match status" value="1"/>
</dbReference>
<dbReference type="InterPro" id="IPR001849">
    <property type="entry name" value="PH_domain"/>
</dbReference>
<accession>A0A9D3PJF9</accession>
<evidence type="ECO:0000313" key="11">
    <source>
        <dbReference type="Proteomes" id="UP001046870"/>
    </source>
</evidence>
<protein>
    <recommendedName>
        <fullName evidence="9">PH domain-containing protein</fullName>
    </recommendedName>
</protein>
<feature type="compositionally biased region" description="Basic and acidic residues" evidence="8">
    <location>
        <begin position="298"/>
        <end position="308"/>
    </location>
</feature>
<name>A0A9D3PJF9_MEGAT</name>
<evidence type="ECO:0000259" key="9">
    <source>
        <dbReference type="PROSITE" id="PS50003"/>
    </source>
</evidence>
<dbReference type="PANTHER" id="PTHR17271:SF12">
    <property type="entry name" value="MYOSIN PHOSPHATASE RHO-INTERACTING PROTEIN ISOFORM X1"/>
    <property type="match status" value="1"/>
</dbReference>
<dbReference type="SUPFAM" id="SSF50729">
    <property type="entry name" value="PH domain-like"/>
    <property type="match status" value="2"/>
</dbReference>
<feature type="region of interest" description="Disordered" evidence="8">
    <location>
        <begin position="996"/>
        <end position="1046"/>
    </location>
</feature>
<keyword evidence="6" id="KW-0206">Cytoskeleton</keyword>
<dbReference type="PANTHER" id="PTHR17271">
    <property type="entry name" value="PLECKSTRIN HOMOLOGY PH DOMAIN-CONTAINING PROTEIN"/>
    <property type="match status" value="1"/>
</dbReference>
<evidence type="ECO:0000313" key="10">
    <source>
        <dbReference type="EMBL" id="KAG7459360.1"/>
    </source>
</evidence>
<feature type="coiled-coil region" evidence="7">
    <location>
        <begin position="851"/>
        <end position="899"/>
    </location>
</feature>
<dbReference type="InterPro" id="IPR052223">
    <property type="entry name" value="Actin_Cytoskeleton_Reg"/>
</dbReference>
<dbReference type="PROSITE" id="PS50003">
    <property type="entry name" value="PH_DOMAIN"/>
    <property type="match status" value="2"/>
</dbReference>
<reference evidence="10" key="1">
    <citation type="submission" date="2021-01" db="EMBL/GenBank/DDBJ databases">
        <authorList>
            <person name="Zahm M."/>
            <person name="Roques C."/>
            <person name="Cabau C."/>
            <person name="Klopp C."/>
            <person name="Donnadieu C."/>
            <person name="Jouanno E."/>
            <person name="Lampietro C."/>
            <person name="Louis A."/>
            <person name="Herpin A."/>
            <person name="Echchiki A."/>
            <person name="Berthelot C."/>
            <person name="Parey E."/>
            <person name="Roest-Crollius H."/>
            <person name="Braasch I."/>
            <person name="Postlethwait J."/>
            <person name="Bobe J."/>
            <person name="Montfort J."/>
            <person name="Bouchez O."/>
            <person name="Begum T."/>
            <person name="Mejri S."/>
            <person name="Adams A."/>
            <person name="Chen W.-J."/>
            <person name="Guiguen Y."/>
        </authorList>
    </citation>
    <scope>NUCLEOTIDE SEQUENCE</scope>
    <source>
        <strain evidence="10">YG-15Mar2019-1</strain>
        <tissue evidence="10">Brain</tissue>
    </source>
</reference>
<gene>
    <name evidence="10" type="ORF">MATL_G00209890</name>
</gene>
<comment type="caution">
    <text evidence="10">The sequence shown here is derived from an EMBL/GenBank/DDBJ whole genome shotgun (WGS) entry which is preliminary data.</text>
</comment>
<evidence type="ECO:0000256" key="5">
    <source>
        <dbReference type="ARBA" id="ARBA00023203"/>
    </source>
</evidence>
<feature type="domain" description="PH" evidence="9">
    <location>
        <begin position="427"/>
        <end position="523"/>
    </location>
</feature>
<feature type="region of interest" description="Disordered" evidence="8">
    <location>
        <begin position="638"/>
        <end position="659"/>
    </location>
</feature>
<keyword evidence="11" id="KW-1185">Reference proteome</keyword>
<feature type="coiled-coil region" evidence="7">
    <location>
        <begin position="1179"/>
        <end position="1405"/>
    </location>
</feature>
<dbReference type="InterPro" id="IPR011993">
    <property type="entry name" value="PH-like_dom_sf"/>
</dbReference>
<organism evidence="10 11">
    <name type="scientific">Megalops atlanticus</name>
    <name type="common">Tarpon</name>
    <name type="synonym">Clupea gigantea</name>
    <dbReference type="NCBI Taxonomy" id="7932"/>
    <lineage>
        <taxon>Eukaryota</taxon>
        <taxon>Metazoa</taxon>
        <taxon>Chordata</taxon>
        <taxon>Craniata</taxon>
        <taxon>Vertebrata</taxon>
        <taxon>Euteleostomi</taxon>
        <taxon>Actinopterygii</taxon>
        <taxon>Neopterygii</taxon>
        <taxon>Teleostei</taxon>
        <taxon>Elopiformes</taxon>
        <taxon>Megalopidae</taxon>
        <taxon>Megalops</taxon>
    </lineage>
</organism>
<sequence>MSISRDNSCKKFQANIFNKSKCQNCFKPRELHLLTDEDLNQAKPIYGGWLCLAPEGTDFDNPMQRSRKWQRRFFVLYETGSLRFALDDLPTTLPQGTVNMNLCMNIIDAEQKTGQKNALCIVLPDQEYYIRAESKEVITGWSEQLLVYAQTTKQNKKKKRKVELSTTQEPGPVNVVEGIPEAEKVPDSRSSLWQEELRSRDPVSAWPAADAIPLGSPPPPTGEVTPDGLTSDLRGDEADGVTLATVSQHSLGSSWSGIQGTGRGGIPRCPSPTPSDPFPSGLLPNGSHVSGSASSLDSEGREDAEASRRTSRPRRRNAEKRGRARTLGVQEGAPRSEESRCSVADRRATQEPGDEEGTVEAGGASSRRGRSEARHSRRERGQNMWNMSREQDGTQGSDRLTAPLQTLRRATSLDRRTTESVMTPDLLNFKKGWMVKLDRQKKWQKFWFVLTNHSLRYYKDSIAEEASDMEGEIDLTTCYNVTEYQVQRNYGFQIHTQESVHTLSAMTAGIRRNWIEALMKNIHPSAAPDVASPDGLPKPDVTQAFTAEAGSKKMCTRARRREGRAKTVDCAGFRALPQTQPPQGPAGGPGEVRRGVYEYEAVPCSSLEPGRGAEQPQTVEEEIEQRWLQVERTASREERRVALSPVTSTEPPSGGGADIERRLQAYKREVEELRARLETHHQQQLDQSQQKPEVQLGSALKEEPRVHSPLDFFSLEAESPERGADTGSLPALDLPRKYQETVALLQRQEERKRSMQAQLLSPSSPPETQGPVAKETEGIHMKELNILLQDSEGRLRGLEGLLLDGGPVSVGELARLLGLHGDAESYLPGQEGMLGRTEELKSRATEQPKEVQKLAQEVELLTGKNKALQQRCQEMVNQLNEADREIERLKAQLTSQEARQQSPLVAEEMELLKAQLAEKDAEGRLHPKEATLKCLGLQAKEDCNKEALLRNWECLYPQTEATEAKLSKQKNKLHLAEGACSDLCAQIEELQGKSQECKRDQGGSSAESEVRIQQEELEGDRKSEGGNSAVYGGEEGTKQSSERCDPGANRIQQVAEEIRMKSEALGKLSESRVLRETEPGTQAAPMGCRSCAELRRQIEVLRTKVVHPGSPASGEGIPSTRVLIEGRSAAPLWGDEEQEEDMMSLRMKYEKDLEDLKAACERGFAAMEESHQKAMEGLQQQHQRDLEQERRDRDRLLAEETAATIAAIEAMKNAHQLELERELEKARKANGGAEGADVEEIRRQHEEELVSLQQELQAVSEHYSQKCLECAHLAQALEAEQQALLQCERENEELGAHNQELNNRLATEVTKLRSMTSEDEGETCALIPGKEAYELEVMLRVKESEVQYLKQEVGSLKEELQTTQRDKKFATDKYKDTYTELSIVRAKAERDLALFRDQLQQAHDALGEPFPEELKQSGYDIMKSKSSPDFLKMAATATRSSDRILRSKSLKEGLTNEQRLHLFDKQETKQF</sequence>
<feature type="compositionally biased region" description="Basic and acidic residues" evidence="8">
    <location>
        <begin position="334"/>
        <end position="349"/>
    </location>
</feature>
<feature type="compositionally biased region" description="Basic residues" evidence="8">
    <location>
        <begin position="309"/>
        <end position="324"/>
    </location>
</feature>
<dbReference type="Pfam" id="PF00169">
    <property type="entry name" value="PH"/>
    <property type="match status" value="2"/>
</dbReference>
<feature type="domain" description="PH" evidence="9">
    <location>
        <begin position="43"/>
        <end position="150"/>
    </location>
</feature>
<dbReference type="SMART" id="SM00233">
    <property type="entry name" value="PH"/>
    <property type="match status" value="2"/>
</dbReference>
<feature type="compositionally biased region" description="Polar residues" evidence="8">
    <location>
        <begin position="287"/>
        <end position="297"/>
    </location>
</feature>
<evidence type="ECO:0000256" key="7">
    <source>
        <dbReference type="SAM" id="Coils"/>
    </source>
</evidence>
<feature type="compositionally biased region" description="Polar residues" evidence="8">
    <location>
        <begin position="383"/>
        <end position="398"/>
    </location>
</feature>
<evidence type="ECO:0000256" key="1">
    <source>
        <dbReference type="ARBA" id="ARBA00004245"/>
    </source>
</evidence>
<dbReference type="OrthoDB" id="9942268at2759"/>
<dbReference type="FunFam" id="2.30.29.30:FF:000133">
    <property type="entry name" value="myosin phosphatase Rho-interacting protein isoform X1"/>
    <property type="match status" value="1"/>
</dbReference>
<comment type="subcellular location">
    <subcellularLocation>
        <location evidence="1">Cytoplasm</location>
        <location evidence="1">Cytoskeleton</location>
    </subcellularLocation>
</comment>
<feature type="compositionally biased region" description="Basic and acidic residues" evidence="8">
    <location>
        <begin position="1035"/>
        <end position="1045"/>
    </location>
</feature>
<feature type="compositionally biased region" description="Basic and acidic residues" evidence="8">
    <location>
        <begin position="1008"/>
        <end position="1024"/>
    </location>
</feature>
<proteinExistence type="predicted"/>
<evidence type="ECO:0000256" key="2">
    <source>
        <dbReference type="ARBA" id="ARBA00022490"/>
    </source>
</evidence>
<dbReference type="CDD" id="cd13275">
    <property type="entry name" value="PH_M-RIP"/>
    <property type="match status" value="1"/>
</dbReference>